<reference evidence="1" key="1">
    <citation type="submission" date="2019-03" db="EMBL/GenBank/DDBJ databases">
        <title>Single cell metagenomics reveals metabolic interactions within the superorganism composed of flagellate Streblomastix strix and complex community of Bacteroidetes bacteria on its surface.</title>
        <authorList>
            <person name="Treitli S.C."/>
            <person name="Kolisko M."/>
            <person name="Husnik F."/>
            <person name="Keeling P."/>
            <person name="Hampl V."/>
        </authorList>
    </citation>
    <scope>NUCLEOTIDE SEQUENCE</scope>
    <source>
        <strain evidence="1">STM</strain>
    </source>
</reference>
<evidence type="ECO:0000313" key="1">
    <source>
        <dbReference type="EMBL" id="KAA6317565.1"/>
    </source>
</evidence>
<dbReference type="EMBL" id="SNRY01004481">
    <property type="protein sequence ID" value="KAA6317565.1"/>
    <property type="molecule type" value="Genomic_DNA"/>
</dbReference>
<comment type="caution">
    <text evidence="1">The sequence shown here is derived from an EMBL/GenBank/DDBJ whole genome shotgun (WGS) entry which is preliminary data.</text>
</comment>
<gene>
    <name evidence="1" type="ORF">EZS27_032297</name>
</gene>
<protein>
    <submittedName>
        <fullName evidence="1">Uncharacterized protein</fullName>
    </submittedName>
</protein>
<proteinExistence type="predicted"/>
<organism evidence="1">
    <name type="scientific">termite gut metagenome</name>
    <dbReference type="NCBI Taxonomy" id="433724"/>
    <lineage>
        <taxon>unclassified sequences</taxon>
        <taxon>metagenomes</taxon>
        <taxon>organismal metagenomes</taxon>
    </lineage>
</organism>
<accession>A0A5J4Q724</accession>
<dbReference type="AlphaFoldDB" id="A0A5J4Q724"/>
<feature type="non-terminal residue" evidence="1">
    <location>
        <position position="1"/>
    </location>
</feature>
<name>A0A5J4Q724_9ZZZZ</name>
<sequence>TVSTSKIALLLLHLPKVILEKILIQIIPTKKTSKAILFSALILPVLKSKYPISKLNNAHKTLVRGDESPTPEGVANGVGKASPEIPFMKCGTAFVKNPPAKNAAT</sequence>